<evidence type="ECO:0000256" key="11">
    <source>
        <dbReference type="ARBA" id="ARBA00047811"/>
    </source>
</evidence>
<keyword evidence="6" id="KW-0418">Kinase</keyword>
<protein>
    <recommendedName>
        <fullName evidence="8">Cyclin-dependent kinase 20</fullName>
        <ecNumber evidence="2">2.7.11.22</ecNumber>
    </recommendedName>
    <alternativeName>
        <fullName evidence="9">Cell cycle-related kinase</fullName>
    </alternativeName>
    <alternativeName>
        <fullName evidence="10">Cell division protein kinase 20</fullName>
    </alternativeName>
</protein>
<evidence type="ECO:0000256" key="14">
    <source>
        <dbReference type="RuleBase" id="RU000304"/>
    </source>
</evidence>
<evidence type="ECO:0000256" key="13">
    <source>
        <dbReference type="PROSITE-ProRule" id="PRU10141"/>
    </source>
</evidence>
<evidence type="ECO:0000256" key="5">
    <source>
        <dbReference type="ARBA" id="ARBA00022741"/>
    </source>
</evidence>
<dbReference type="SMART" id="SM00220">
    <property type="entry name" value="S_TKc"/>
    <property type="match status" value="1"/>
</dbReference>
<proteinExistence type="inferred from homology"/>
<keyword evidence="3 14" id="KW-0723">Serine/threonine-protein kinase</keyword>
<evidence type="ECO:0000256" key="12">
    <source>
        <dbReference type="ARBA" id="ARBA00048367"/>
    </source>
</evidence>
<dbReference type="Gene3D" id="1.10.510.10">
    <property type="entry name" value="Transferase(Phosphotransferase) domain 1"/>
    <property type="match status" value="1"/>
</dbReference>
<dbReference type="PANTHER" id="PTHR24056:SF171">
    <property type="entry name" value="CYCLIN-DEPENDENT KINASE 20"/>
    <property type="match status" value="1"/>
</dbReference>
<sequence length="337" mass="38675">MEKYSVMGRIGEGAHGSVLLGRRKSDDKEVALKKILVKKLEDGIPTAIIREIKTMQVLHNPYVMRLLDHFPKGTGFVLVFDYMPSGLWEMIHDDKSALTEPLIKSYMKMLLKGLDHMHKNGIMHRDLKPANLLVGSDGILKIGDFGQARTIWKEKNGKRPYTQQVATRWYRAPELLYGARLYTEAIDLWAVGCIFAEMFLKRPLFPGETDIDQLALVIKNLGTPTEEIWPGHAQLPDFNKISFAPSKPKSWDVLLPGVPASAQNLAREFVKYDSARRMRPQEALNHKYFFSPPKEIPEHDLPVPHHDHRAELKTRDHDKEEHLFAFQDLRLFLDPVL</sequence>
<evidence type="ECO:0000259" key="15">
    <source>
        <dbReference type="PROSITE" id="PS50011"/>
    </source>
</evidence>
<reference evidence="16 17" key="1">
    <citation type="submission" date="2023-09" db="EMBL/GenBank/DDBJ databases">
        <title>Nesidiocoris tenuis whole genome shotgun sequence.</title>
        <authorList>
            <person name="Shibata T."/>
            <person name="Shimoda M."/>
            <person name="Kobayashi T."/>
            <person name="Uehara T."/>
        </authorList>
    </citation>
    <scope>NUCLEOTIDE SEQUENCE [LARGE SCALE GENOMIC DNA]</scope>
    <source>
        <strain evidence="16 17">Japan</strain>
    </source>
</reference>
<dbReference type="InterPro" id="IPR000719">
    <property type="entry name" value="Prot_kinase_dom"/>
</dbReference>
<dbReference type="Gene3D" id="3.30.200.20">
    <property type="entry name" value="Phosphorylase Kinase, domain 1"/>
    <property type="match status" value="1"/>
</dbReference>
<evidence type="ECO:0000256" key="7">
    <source>
        <dbReference type="ARBA" id="ARBA00022840"/>
    </source>
</evidence>
<dbReference type="InterPro" id="IPR011009">
    <property type="entry name" value="Kinase-like_dom_sf"/>
</dbReference>
<comment type="catalytic activity">
    <reaction evidence="11">
        <text>L-threonyl-[protein] + ATP = O-phospho-L-threonyl-[protein] + ADP + H(+)</text>
        <dbReference type="Rhea" id="RHEA:46608"/>
        <dbReference type="Rhea" id="RHEA-COMP:11060"/>
        <dbReference type="Rhea" id="RHEA-COMP:11605"/>
        <dbReference type="ChEBI" id="CHEBI:15378"/>
        <dbReference type="ChEBI" id="CHEBI:30013"/>
        <dbReference type="ChEBI" id="CHEBI:30616"/>
        <dbReference type="ChEBI" id="CHEBI:61977"/>
        <dbReference type="ChEBI" id="CHEBI:456216"/>
        <dbReference type="EC" id="2.7.11.22"/>
    </reaction>
</comment>
<organism evidence="16 17">
    <name type="scientific">Nesidiocoris tenuis</name>
    <dbReference type="NCBI Taxonomy" id="355587"/>
    <lineage>
        <taxon>Eukaryota</taxon>
        <taxon>Metazoa</taxon>
        <taxon>Ecdysozoa</taxon>
        <taxon>Arthropoda</taxon>
        <taxon>Hexapoda</taxon>
        <taxon>Insecta</taxon>
        <taxon>Pterygota</taxon>
        <taxon>Neoptera</taxon>
        <taxon>Paraneoptera</taxon>
        <taxon>Hemiptera</taxon>
        <taxon>Heteroptera</taxon>
        <taxon>Panheteroptera</taxon>
        <taxon>Cimicomorpha</taxon>
        <taxon>Miridae</taxon>
        <taxon>Dicyphina</taxon>
        <taxon>Nesidiocoris</taxon>
    </lineage>
</organism>
<evidence type="ECO:0000256" key="1">
    <source>
        <dbReference type="ARBA" id="ARBA00006485"/>
    </source>
</evidence>
<dbReference type="InterPro" id="IPR050108">
    <property type="entry name" value="CDK"/>
</dbReference>
<dbReference type="EC" id="2.7.11.22" evidence="2"/>
<keyword evidence="5 13" id="KW-0547">Nucleotide-binding</keyword>
<name>A0ABN7B5J6_9HEMI</name>
<feature type="binding site" evidence="13">
    <location>
        <position position="39"/>
    </location>
    <ligand>
        <name>ATP</name>
        <dbReference type="ChEBI" id="CHEBI:30616"/>
    </ligand>
</feature>
<dbReference type="InterPro" id="IPR008271">
    <property type="entry name" value="Ser/Thr_kinase_AS"/>
</dbReference>
<evidence type="ECO:0000256" key="3">
    <source>
        <dbReference type="ARBA" id="ARBA00022527"/>
    </source>
</evidence>
<comment type="similarity">
    <text evidence="1">Belongs to the protein kinase superfamily. CMGC Ser/Thr protein kinase family. CDC2/CDKX subfamily.</text>
</comment>
<dbReference type="EMBL" id="AP028918">
    <property type="protein sequence ID" value="BES99124.1"/>
    <property type="molecule type" value="Genomic_DNA"/>
</dbReference>
<comment type="catalytic activity">
    <reaction evidence="12">
        <text>L-seryl-[protein] + ATP = O-phospho-L-seryl-[protein] + ADP + H(+)</text>
        <dbReference type="Rhea" id="RHEA:17989"/>
        <dbReference type="Rhea" id="RHEA-COMP:9863"/>
        <dbReference type="Rhea" id="RHEA-COMP:11604"/>
        <dbReference type="ChEBI" id="CHEBI:15378"/>
        <dbReference type="ChEBI" id="CHEBI:29999"/>
        <dbReference type="ChEBI" id="CHEBI:30616"/>
        <dbReference type="ChEBI" id="CHEBI:83421"/>
        <dbReference type="ChEBI" id="CHEBI:456216"/>
        <dbReference type="EC" id="2.7.11.22"/>
    </reaction>
</comment>
<dbReference type="PROSITE" id="PS50011">
    <property type="entry name" value="PROTEIN_KINASE_DOM"/>
    <property type="match status" value="1"/>
</dbReference>
<keyword evidence="7 13" id="KW-0067">ATP-binding</keyword>
<dbReference type="InterPro" id="IPR017441">
    <property type="entry name" value="Protein_kinase_ATP_BS"/>
</dbReference>
<keyword evidence="17" id="KW-1185">Reference proteome</keyword>
<dbReference type="PROSITE" id="PS00108">
    <property type="entry name" value="PROTEIN_KINASE_ST"/>
    <property type="match status" value="1"/>
</dbReference>
<evidence type="ECO:0000256" key="10">
    <source>
        <dbReference type="ARBA" id="ARBA00035723"/>
    </source>
</evidence>
<keyword evidence="4" id="KW-0808">Transferase</keyword>
<evidence type="ECO:0000256" key="6">
    <source>
        <dbReference type="ARBA" id="ARBA00022777"/>
    </source>
</evidence>
<accession>A0ABN7B5J6</accession>
<evidence type="ECO:0000256" key="4">
    <source>
        <dbReference type="ARBA" id="ARBA00022679"/>
    </source>
</evidence>
<evidence type="ECO:0000256" key="9">
    <source>
        <dbReference type="ARBA" id="ARBA00035720"/>
    </source>
</evidence>
<dbReference type="PANTHER" id="PTHR24056">
    <property type="entry name" value="CELL DIVISION PROTEIN KINASE"/>
    <property type="match status" value="1"/>
</dbReference>
<evidence type="ECO:0000313" key="17">
    <source>
        <dbReference type="Proteomes" id="UP001307889"/>
    </source>
</evidence>
<evidence type="ECO:0000256" key="8">
    <source>
        <dbReference type="ARBA" id="ARBA00035711"/>
    </source>
</evidence>
<dbReference type="SUPFAM" id="SSF56112">
    <property type="entry name" value="Protein kinase-like (PK-like)"/>
    <property type="match status" value="1"/>
</dbReference>
<dbReference type="Proteomes" id="UP001307889">
    <property type="component" value="Chromosome 10"/>
</dbReference>
<evidence type="ECO:0000256" key="2">
    <source>
        <dbReference type="ARBA" id="ARBA00012425"/>
    </source>
</evidence>
<evidence type="ECO:0000313" key="16">
    <source>
        <dbReference type="EMBL" id="BES99124.1"/>
    </source>
</evidence>
<dbReference type="Pfam" id="PF00069">
    <property type="entry name" value="Pkinase"/>
    <property type="match status" value="1"/>
</dbReference>
<dbReference type="PROSITE" id="PS00107">
    <property type="entry name" value="PROTEIN_KINASE_ATP"/>
    <property type="match status" value="1"/>
</dbReference>
<feature type="domain" description="Protein kinase" evidence="15">
    <location>
        <begin position="4"/>
        <end position="289"/>
    </location>
</feature>
<gene>
    <name evidence="16" type="ORF">NTJ_11940</name>
</gene>